<keyword evidence="1" id="KW-0614">Plasmid</keyword>
<protein>
    <submittedName>
        <fullName evidence="1">Low copy number virion structural protein</fullName>
    </submittedName>
</protein>
<reference evidence="1" key="1">
    <citation type="submission" date="2015-03" db="EMBL/GenBank/DDBJ databases">
        <title>MIGS Cultured Bacterial/Archaeal sample from Brevibacillus laterosporus.</title>
        <authorList>
            <person name="Zeng D."/>
            <person name="Zhu L."/>
            <person name="Dong G."/>
            <person name="Ye W."/>
            <person name="Ren D."/>
            <person name="Wu L."/>
            <person name="Xu J."/>
            <person name="Li G."/>
            <person name="Guo L."/>
        </authorList>
    </citation>
    <scope>NUCLEOTIDE SEQUENCE</scope>
    <source>
        <strain evidence="1">B9</strain>
        <plasmid evidence="1">unnamed2</plasmid>
    </source>
</reference>
<gene>
    <name evidence="1" type="ORF">EX87_18670</name>
</gene>
<evidence type="ECO:0000313" key="1">
    <source>
        <dbReference type="EMBL" id="AKF96364.1"/>
    </source>
</evidence>
<accession>A0A0F7C1W0</accession>
<organism evidence="1">
    <name type="scientific">Brevibacillus laterosporus</name>
    <name type="common">Bacillus laterosporus</name>
    <dbReference type="NCBI Taxonomy" id="1465"/>
    <lineage>
        <taxon>Bacteria</taxon>
        <taxon>Bacillati</taxon>
        <taxon>Bacillota</taxon>
        <taxon>Bacilli</taxon>
        <taxon>Bacillales</taxon>
        <taxon>Paenibacillaceae</taxon>
        <taxon>Brevibacillus</taxon>
    </lineage>
</organism>
<name>A0A0F7C1W0_BRELA</name>
<proteinExistence type="predicted"/>
<dbReference type="AlphaFoldDB" id="A0A0F7C1W0"/>
<dbReference type="EMBL" id="CP011076">
    <property type="protein sequence ID" value="AKF96364.1"/>
    <property type="molecule type" value="Genomic_DNA"/>
</dbReference>
<sequence>MASGANFASYVVGGRLDPPFMPTKTTPYIEGIILTSKGLGKTDHTLAIAEDSELLSIAVGSSQYEAKDFWNFYVNNQLICKNIYTKDLPEGMYLTALIPCKAGSTFYFEFFNEAGKNKYIWVNYQMLR</sequence>
<geneLocation type="plasmid" evidence="1">
    <name>unnamed2</name>
</geneLocation>
<dbReference type="RefSeq" id="WP_031414763.1">
    <property type="nucleotide sequence ID" value="NZ_CP011076.1"/>
</dbReference>